<dbReference type="Proteomes" id="UP001214628">
    <property type="component" value="Chromosome 2"/>
</dbReference>
<evidence type="ECO:0000313" key="3">
    <source>
        <dbReference type="Proteomes" id="UP001214628"/>
    </source>
</evidence>
<evidence type="ECO:0000256" key="1">
    <source>
        <dbReference type="SAM" id="MobiDB-lite"/>
    </source>
</evidence>
<proteinExistence type="predicted"/>
<name>A0AAF0F4M1_9BASI</name>
<sequence length="314" mass="34780">MYQGGDPEGRAPRHAYESEDEDDMDIAQDIVRPVHISRESLPTPKVDRSEQPVVVLLGTIGAAILAAWQGKQTNWTVSYTYNVDEFPTAYVSAASESQGTTLLLIPEPESMRADQCAPLVREMFDDLKPKSLVVITTYHTHQYISLSGTEQENVIRYLCYTPPKISLPAIRAFTVSSQPSFQPWESPNTITGLAAALLAQCKTMCVPGILHFAPSLGPWRWLAGWTATHRVLPYEAQRMTEAEAMHKLRSHAWDVDHELVNTLSKLLPISQAVSNPPPNSRKDPETMCQVAARYMSALQSQQQAGTVGDGGMYL</sequence>
<feature type="region of interest" description="Disordered" evidence="1">
    <location>
        <begin position="1"/>
        <end position="24"/>
    </location>
</feature>
<dbReference type="EMBL" id="CP118376">
    <property type="protein sequence ID" value="WFD42921.1"/>
    <property type="molecule type" value="Genomic_DNA"/>
</dbReference>
<reference evidence="2" key="1">
    <citation type="submission" date="2023-02" db="EMBL/GenBank/DDBJ databases">
        <title>Mating type loci evolution in Malassezia.</title>
        <authorList>
            <person name="Coelho M.A."/>
        </authorList>
    </citation>
    <scope>NUCLEOTIDE SEQUENCE</scope>
    <source>
        <strain evidence="2">CBS 14136</strain>
    </source>
</reference>
<protein>
    <submittedName>
        <fullName evidence="2">Uncharacterized protein</fullName>
    </submittedName>
</protein>
<organism evidence="2 3">
    <name type="scientific">Malassezia psittaci</name>
    <dbReference type="NCBI Taxonomy" id="1821823"/>
    <lineage>
        <taxon>Eukaryota</taxon>
        <taxon>Fungi</taxon>
        <taxon>Dikarya</taxon>
        <taxon>Basidiomycota</taxon>
        <taxon>Ustilaginomycotina</taxon>
        <taxon>Malasseziomycetes</taxon>
        <taxon>Malasseziales</taxon>
        <taxon>Malasseziaceae</taxon>
        <taxon>Malassezia</taxon>
    </lineage>
</organism>
<feature type="compositionally biased region" description="Basic and acidic residues" evidence="1">
    <location>
        <begin position="7"/>
        <end position="17"/>
    </location>
</feature>
<evidence type="ECO:0000313" key="2">
    <source>
        <dbReference type="EMBL" id="WFD42921.1"/>
    </source>
</evidence>
<accession>A0AAF0F4M1</accession>
<dbReference type="AlphaFoldDB" id="A0AAF0F4M1"/>
<keyword evidence="3" id="KW-1185">Reference proteome</keyword>
<gene>
    <name evidence="2" type="ORF">MPSI1_001572</name>
</gene>